<accession>A0A5S6QGC8</accession>
<dbReference type="Proteomes" id="UP000046395">
    <property type="component" value="Unassembled WGS sequence"/>
</dbReference>
<dbReference type="InterPro" id="IPR050205">
    <property type="entry name" value="CDPK_Ser/Thr_kinases"/>
</dbReference>
<evidence type="ECO:0000256" key="7">
    <source>
        <dbReference type="ARBA" id="ARBA00022840"/>
    </source>
</evidence>
<dbReference type="PROSITE" id="PS50011">
    <property type="entry name" value="PROTEIN_KINASE_DOM"/>
    <property type="match status" value="1"/>
</dbReference>
<dbReference type="SMART" id="SM00220">
    <property type="entry name" value="S_TKc"/>
    <property type="match status" value="1"/>
</dbReference>
<dbReference type="FunFam" id="3.30.200.20:FF:000093">
    <property type="entry name" value="Putative map kinase-interacting serine/threonine-protein kinase 1"/>
    <property type="match status" value="1"/>
</dbReference>
<evidence type="ECO:0000313" key="12">
    <source>
        <dbReference type="WBParaSite" id="TMUE_1000005907.1"/>
    </source>
</evidence>
<evidence type="ECO:0000256" key="8">
    <source>
        <dbReference type="PROSITE-ProRule" id="PRU10141"/>
    </source>
</evidence>
<dbReference type="SUPFAM" id="SSF56112">
    <property type="entry name" value="Protein kinase-like (PK-like)"/>
    <property type="match status" value="1"/>
</dbReference>
<feature type="binding site" evidence="8">
    <location>
        <position position="95"/>
    </location>
    <ligand>
        <name>ATP</name>
        <dbReference type="ChEBI" id="CHEBI:30616"/>
    </ligand>
</feature>
<evidence type="ECO:0000256" key="1">
    <source>
        <dbReference type="ARBA" id="ARBA00001946"/>
    </source>
</evidence>
<sequence length="539" mass="60666">MFRIEDIGADSIEEEKQVDEQIIRSGRKDSSDVADAGEKNNDDSVGADLDTCGSPKVSAFYKFHDDLLGSGAFAVVKSCVNRMTEQEFAVKIIKKDKDNHIRKRVWREIQTFYWCSGHPNIVSLIEYFEENDKFFLIFEKMRGGSLLQHIQRRVCFTEWEASLVVRDIASALSFLHNLGIAHRDVKPENILCTHPENVTPVKLCDLDLASTSHMASKKSPEATRNDMQSPVGSAEFMAPEVVDAFMGEKLSYDKRCDLWSLGVILYMMLCGYPPFYGECSRVNCGWQKGLPCDECQSTLFSRIQSGKYQFHEEDWSLISEQAKDLIRHLLVRDAEHRYFVSNVLAHPWVADGAPMTPLKTPDVLMRNESARDLNQLAEDFVVANRIAFSESCEMKRRSSLTNGLSHNNHLPLVHYPVVRSVSKSAERKAPTVAASGGDGGGGHGSELYQAVETSAGFAFGHRSDANGKREGVPRVEPAGIQYYTGNRILFVNAFCRCSICARPTDSNRSLHRKKFKYGRFLFVKRVRRVFYGASLLNAV</sequence>
<evidence type="ECO:0000256" key="4">
    <source>
        <dbReference type="ARBA" id="ARBA00022679"/>
    </source>
</evidence>
<keyword evidence="3" id="KW-0723">Serine/threonine-protein kinase</keyword>
<dbReference type="GO" id="GO:0004674">
    <property type="term" value="F:protein serine/threonine kinase activity"/>
    <property type="evidence" value="ECO:0007669"/>
    <property type="project" value="UniProtKB-KW"/>
</dbReference>
<dbReference type="InterPro" id="IPR000719">
    <property type="entry name" value="Prot_kinase_dom"/>
</dbReference>
<dbReference type="InterPro" id="IPR008271">
    <property type="entry name" value="Ser/Thr_kinase_AS"/>
</dbReference>
<evidence type="ECO:0000256" key="6">
    <source>
        <dbReference type="ARBA" id="ARBA00022777"/>
    </source>
</evidence>
<feature type="region of interest" description="Disordered" evidence="9">
    <location>
        <begin position="1"/>
        <end position="47"/>
    </location>
</feature>
<keyword evidence="7 8" id="KW-0067">ATP-binding</keyword>
<evidence type="ECO:0000256" key="9">
    <source>
        <dbReference type="SAM" id="MobiDB-lite"/>
    </source>
</evidence>
<dbReference type="InterPro" id="IPR011009">
    <property type="entry name" value="Kinase-like_dom_sf"/>
</dbReference>
<protein>
    <submittedName>
        <fullName evidence="12">Protein kinase domain-containing protein</fullName>
    </submittedName>
</protein>
<name>A0A5S6QGC8_TRIMR</name>
<comment type="cofactor">
    <cofactor evidence="1">
        <name>Mg(2+)</name>
        <dbReference type="ChEBI" id="CHEBI:18420"/>
    </cofactor>
</comment>
<comment type="similarity">
    <text evidence="2">Belongs to the protein kinase superfamily. CAMK Ser/Thr protein kinase family.</text>
</comment>
<keyword evidence="6" id="KW-0418">Kinase</keyword>
<dbReference type="GO" id="GO:0005524">
    <property type="term" value="F:ATP binding"/>
    <property type="evidence" value="ECO:0007669"/>
    <property type="project" value="UniProtKB-UniRule"/>
</dbReference>
<evidence type="ECO:0000313" key="11">
    <source>
        <dbReference type="Proteomes" id="UP000046395"/>
    </source>
</evidence>
<dbReference type="Gene3D" id="3.30.200.20">
    <property type="entry name" value="Phosphorylase Kinase, domain 1"/>
    <property type="match status" value="1"/>
</dbReference>
<dbReference type="Gene3D" id="1.10.510.10">
    <property type="entry name" value="Transferase(Phosphotransferase) domain 1"/>
    <property type="match status" value="1"/>
</dbReference>
<feature type="compositionally biased region" description="Basic and acidic residues" evidence="9">
    <location>
        <begin position="14"/>
        <end position="42"/>
    </location>
</feature>
<proteinExistence type="inferred from homology"/>
<dbReference type="Pfam" id="PF00069">
    <property type="entry name" value="Pkinase"/>
    <property type="match status" value="1"/>
</dbReference>
<keyword evidence="11" id="KW-1185">Reference proteome</keyword>
<dbReference type="STRING" id="70415.A0A5S6QGC8"/>
<dbReference type="PROSITE" id="PS00107">
    <property type="entry name" value="PROTEIN_KINASE_ATP"/>
    <property type="match status" value="1"/>
</dbReference>
<dbReference type="InterPro" id="IPR017441">
    <property type="entry name" value="Protein_kinase_ATP_BS"/>
</dbReference>
<organism evidence="11 12">
    <name type="scientific">Trichuris muris</name>
    <name type="common">Mouse whipworm</name>
    <dbReference type="NCBI Taxonomy" id="70415"/>
    <lineage>
        <taxon>Eukaryota</taxon>
        <taxon>Metazoa</taxon>
        <taxon>Ecdysozoa</taxon>
        <taxon>Nematoda</taxon>
        <taxon>Enoplea</taxon>
        <taxon>Dorylaimia</taxon>
        <taxon>Trichinellida</taxon>
        <taxon>Trichuridae</taxon>
        <taxon>Trichuris</taxon>
    </lineage>
</organism>
<keyword evidence="4" id="KW-0808">Transferase</keyword>
<dbReference type="PROSITE" id="PS00108">
    <property type="entry name" value="PROTEIN_KINASE_ST"/>
    <property type="match status" value="1"/>
</dbReference>
<reference evidence="12" key="1">
    <citation type="submission" date="2019-12" db="UniProtKB">
        <authorList>
            <consortium name="WormBaseParasite"/>
        </authorList>
    </citation>
    <scope>IDENTIFICATION</scope>
</reference>
<keyword evidence="5 8" id="KW-0547">Nucleotide-binding</keyword>
<dbReference type="AlphaFoldDB" id="A0A5S6QGC8"/>
<evidence type="ECO:0000256" key="3">
    <source>
        <dbReference type="ARBA" id="ARBA00022527"/>
    </source>
</evidence>
<feature type="domain" description="Protein kinase" evidence="10">
    <location>
        <begin position="62"/>
        <end position="349"/>
    </location>
</feature>
<evidence type="ECO:0000259" key="10">
    <source>
        <dbReference type="PROSITE" id="PS50011"/>
    </source>
</evidence>
<dbReference type="WBParaSite" id="TMUE_1000005907.1">
    <property type="protein sequence ID" value="TMUE_1000005907.1"/>
    <property type="gene ID" value="WBGene00286006"/>
</dbReference>
<dbReference type="PANTHER" id="PTHR24349">
    <property type="entry name" value="SERINE/THREONINE-PROTEIN KINASE"/>
    <property type="match status" value="1"/>
</dbReference>
<evidence type="ECO:0000256" key="2">
    <source>
        <dbReference type="ARBA" id="ARBA00006692"/>
    </source>
</evidence>
<evidence type="ECO:0000256" key="5">
    <source>
        <dbReference type="ARBA" id="ARBA00022741"/>
    </source>
</evidence>
<dbReference type="FunFam" id="1.10.510.10:FF:000571">
    <property type="entry name" value="Maternal embryonic leucine zipper kinase"/>
    <property type="match status" value="1"/>
</dbReference>